<organism evidence="2 3">
    <name type="scientific">BD1-7 clade bacterium</name>
    <dbReference type="NCBI Taxonomy" id="2029982"/>
    <lineage>
        <taxon>Bacteria</taxon>
        <taxon>Pseudomonadati</taxon>
        <taxon>Pseudomonadota</taxon>
        <taxon>Gammaproteobacteria</taxon>
        <taxon>Cellvibrionales</taxon>
        <taxon>Spongiibacteraceae</taxon>
        <taxon>BD1-7 clade</taxon>
    </lineage>
</organism>
<evidence type="ECO:0000313" key="3">
    <source>
        <dbReference type="Proteomes" id="UP000441399"/>
    </source>
</evidence>
<sequence>MSSFKMSSATGKAILAIARGGDFAHPGERLVIESLVRGIDVDPDHCVLDAGCGRGGTADVLQQVLQSKVFGIDVDETSIAYAQRAYPNSAFSVCNILDSHSHFNLTFDLVTVFNVFYSLTTDEQQQSLTEFHALTAPHARVILFDYTSSIFIPPHARAYRDSWQPLVTESMEEIAHRSGWAIERFNDYSTDFEKWYQALLVSFDHKEAEITEYADSAWFDFAKGFYQRLYDDIRSGELGGGAYFLQRIS</sequence>
<dbReference type="Gene3D" id="3.40.50.150">
    <property type="entry name" value="Vaccinia Virus protein VP39"/>
    <property type="match status" value="1"/>
</dbReference>
<keyword evidence="3" id="KW-1185">Reference proteome</keyword>
<feature type="domain" description="Methyltransferase" evidence="1">
    <location>
        <begin position="47"/>
        <end position="137"/>
    </location>
</feature>
<dbReference type="EMBL" id="CACSIO010000034">
    <property type="protein sequence ID" value="CAA0118553.1"/>
    <property type="molecule type" value="Genomic_DNA"/>
</dbReference>
<dbReference type="Pfam" id="PF13649">
    <property type="entry name" value="Methyltransf_25"/>
    <property type="match status" value="1"/>
</dbReference>
<protein>
    <recommendedName>
        <fullName evidence="1">Methyltransferase domain-containing protein</fullName>
    </recommendedName>
</protein>
<name>A0A5S9QJZ3_9GAMM</name>
<dbReference type="OrthoDB" id="323463at2"/>
<dbReference type="SUPFAM" id="SSF53335">
    <property type="entry name" value="S-adenosyl-L-methionine-dependent methyltransferases"/>
    <property type="match status" value="1"/>
</dbReference>
<accession>A0A5S9QJZ3</accession>
<proteinExistence type="predicted"/>
<dbReference type="CDD" id="cd02440">
    <property type="entry name" value="AdoMet_MTases"/>
    <property type="match status" value="1"/>
</dbReference>
<evidence type="ECO:0000313" key="2">
    <source>
        <dbReference type="EMBL" id="CAA0118553.1"/>
    </source>
</evidence>
<dbReference type="InterPro" id="IPR029063">
    <property type="entry name" value="SAM-dependent_MTases_sf"/>
</dbReference>
<gene>
    <name evidence="2" type="ORF">OPDIPICF_02126</name>
</gene>
<dbReference type="Proteomes" id="UP000441399">
    <property type="component" value="Unassembled WGS sequence"/>
</dbReference>
<dbReference type="AlphaFoldDB" id="A0A5S9QJZ3"/>
<reference evidence="2 3" key="1">
    <citation type="submission" date="2019-11" db="EMBL/GenBank/DDBJ databases">
        <authorList>
            <person name="Holert J."/>
        </authorList>
    </citation>
    <scope>NUCLEOTIDE SEQUENCE [LARGE SCALE GENOMIC DNA]</scope>
    <source>
        <strain evidence="2">SB11_3</strain>
    </source>
</reference>
<evidence type="ECO:0000259" key="1">
    <source>
        <dbReference type="Pfam" id="PF13649"/>
    </source>
</evidence>
<dbReference type="InterPro" id="IPR041698">
    <property type="entry name" value="Methyltransf_25"/>
</dbReference>